<evidence type="ECO:0000256" key="2">
    <source>
        <dbReference type="ARBA" id="ARBA00006683"/>
    </source>
</evidence>
<evidence type="ECO:0000256" key="9">
    <source>
        <dbReference type="ARBA" id="ARBA00022692"/>
    </source>
</evidence>
<dbReference type="Gene3D" id="3.40.50.300">
    <property type="entry name" value="P-loop containing nucleotide triphosphate hydrolases"/>
    <property type="match status" value="1"/>
</dbReference>
<keyword evidence="21" id="KW-1185">Reference proteome</keyword>
<evidence type="ECO:0000256" key="15">
    <source>
        <dbReference type="ARBA" id="ARBA00023137"/>
    </source>
</evidence>
<keyword evidence="10" id="KW-0547">Nucleotide-binding</keyword>
<name>A0ABY4YIX3_9MICO</name>
<dbReference type="PANTHER" id="PTHR32309">
    <property type="entry name" value="TYROSINE-PROTEIN KINASE"/>
    <property type="match status" value="1"/>
</dbReference>
<dbReference type="InterPro" id="IPR005702">
    <property type="entry name" value="Wzc-like_C"/>
</dbReference>
<dbReference type="Proteomes" id="UP001056535">
    <property type="component" value="Chromosome"/>
</dbReference>
<comment type="similarity">
    <text evidence="3">Belongs to the CpsD/CapB family.</text>
</comment>
<keyword evidence="13" id="KW-1133">Transmembrane helix</keyword>
<evidence type="ECO:0000256" key="17">
    <source>
        <dbReference type="SAM" id="MobiDB-lite"/>
    </source>
</evidence>
<dbReference type="CDD" id="cd05387">
    <property type="entry name" value="BY-kinase"/>
    <property type="match status" value="1"/>
</dbReference>
<gene>
    <name evidence="20" type="ORF">NF557_16195</name>
</gene>
<protein>
    <recommendedName>
        <fullName evidence="5">non-specific protein-tyrosine kinase</fullName>
        <ecNumber evidence="5">2.7.10.2</ecNumber>
    </recommendedName>
</protein>
<evidence type="ECO:0000256" key="5">
    <source>
        <dbReference type="ARBA" id="ARBA00011903"/>
    </source>
</evidence>
<evidence type="ECO:0000256" key="16">
    <source>
        <dbReference type="ARBA" id="ARBA00051245"/>
    </source>
</evidence>
<keyword evidence="15" id="KW-0829">Tyrosine-protein kinase</keyword>
<dbReference type="InterPro" id="IPR050445">
    <property type="entry name" value="Bact_polysacc_biosynth/exp"/>
</dbReference>
<sequence>MELTDYVRIARRSWRLILAAVLTVVALAALLTALTPREYRSTAQLFVSTAGGDSVSDLAQGGSFTQRQVATYADIATTPIVLDKVVAELGLDESAGSLAGRVSAVVPPNTVLIDVAVVDDDPVEAAQVANSVAAEFAETLQELERVDASGESPVKATVVKPATAPQSPASPSPLRNLALATVLGLLLGAGLAVLRDLLDTNVRGESDIHRVTDEPVIGAIAFDKDAEDHPLVIEIDPHSHRSEAFRSLRTNLFYLSPDEPARTLLITSTVPNEGKSTTSVNLALTMAETGARVCLIEGDLRRPRMLEYMGLESAAGLTDVLVGRVDVEDVLQPHVSNLHVLGCGPIPPNPSELLGSAAMERLLERLSKDYDYVVIDAPPVLAVTDAAVLSTLADGTIVVVGVGVVKRDTLSRAIAALERVDANVLGVVLNRLPVKGPDAYAYDYQSYRPGVEIEGRGRRARSKASRRRSELAQTQE</sequence>
<keyword evidence="12" id="KW-0067">ATP-binding</keyword>
<evidence type="ECO:0000313" key="20">
    <source>
        <dbReference type="EMBL" id="USQ76107.1"/>
    </source>
</evidence>
<proteinExistence type="inferred from homology"/>
<feature type="domain" description="Polysaccharide chain length determinant N-terminal" evidence="18">
    <location>
        <begin position="2"/>
        <end position="89"/>
    </location>
</feature>
<keyword evidence="9" id="KW-0812">Transmembrane</keyword>
<evidence type="ECO:0000256" key="8">
    <source>
        <dbReference type="ARBA" id="ARBA00022679"/>
    </source>
</evidence>
<feature type="domain" description="AAA" evidence="19">
    <location>
        <begin position="274"/>
        <end position="420"/>
    </location>
</feature>
<dbReference type="InterPro" id="IPR025669">
    <property type="entry name" value="AAA_dom"/>
</dbReference>
<evidence type="ECO:0000256" key="12">
    <source>
        <dbReference type="ARBA" id="ARBA00022840"/>
    </source>
</evidence>
<keyword evidence="7" id="KW-0997">Cell inner membrane</keyword>
<dbReference type="RefSeq" id="WP_252620802.1">
    <property type="nucleotide sequence ID" value="NZ_CP099490.1"/>
</dbReference>
<evidence type="ECO:0000256" key="13">
    <source>
        <dbReference type="ARBA" id="ARBA00022989"/>
    </source>
</evidence>
<dbReference type="InterPro" id="IPR003856">
    <property type="entry name" value="LPS_length_determ_N"/>
</dbReference>
<dbReference type="EC" id="2.7.10.2" evidence="5"/>
<evidence type="ECO:0000256" key="14">
    <source>
        <dbReference type="ARBA" id="ARBA00023136"/>
    </source>
</evidence>
<dbReference type="GO" id="GO:0004715">
    <property type="term" value="F:non-membrane spanning protein tyrosine kinase activity"/>
    <property type="evidence" value="ECO:0007669"/>
    <property type="project" value="UniProtKB-EC"/>
</dbReference>
<evidence type="ECO:0000256" key="11">
    <source>
        <dbReference type="ARBA" id="ARBA00022777"/>
    </source>
</evidence>
<dbReference type="PANTHER" id="PTHR32309:SF13">
    <property type="entry name" value="FERRIC ENTEROBACTIN TRANSPORT PROTEIN FEPE"/>
    <property type="match status" value="1"/>
</dbReference>
<dbReference type="SUPFAM" id="SSF52540">
    <property type="entry name" value="P-loop containing nucleoside triphosphate hydrolases"/>
    <property type="match status" value="1"/>
</dbReference>
<dbReference type="InterPro" id="IPR027417">
    <property type="entry name" value="P-loop_NTPase"/>
</dbReference>
<evidence type="ECO:0000256" key="10">
    <source>
        <dbReference type="ARBA" id="ARBA00022741"/>
    </source>
</evidence>
<keyword evidence="11" id="KW-0418">Kinase</keyword>
<evidence type="ECO:0000256" key="7">
    <source>
        <dbReference type="ARBA" id="ARBA00022519"/>
    </source>
</evidence>
<evidence type="ECO:0000259" key="18">
    <source>
        <dbReference type="Pfam" id="PF02706"/>
    </source>
</evidence>
<reference evidence="20" key="1">
    <citation type="submission" date="2022-06" db="EMBL/GenBank/DDBJ databases">
        <title>Ornithinimicrobium JY.X270.</title>
        <authorList>
            <person name="Huang Y."/>
        </authorList>
    </citation>
    <scope>NUCLEOTIDE SEQUENCE</scope>
    <source>
        <strain evidence="20">JY.X270</strain>
    </source>
</reference>
<comment type="similarity">
    <text evidence="4">Belongs to the etk/wzc family.</text>
</comment>
<keyword evidence="8 20" id="KW-0808">Transferase</keyword>
<organism evidence="20 21">
    <name type="scientific">Ornithinimicrobium cryptoxanthini</name>
    <dbReference type="NCBI Taxonomy" id="2934161"/>
    <lineage>
        <taxon>Bacteria</taxon>
        <taxon>Bacillati</taxon>
        <taxon>Actinomycetota</taxon>
        <taxon>Actinomycetes</taxon>
        <taxon>Micrococcales</taxon>
        <taxon>Ornithinimicrobiaceae</taxon>
        <taxon>Ornithinimicrobium</taxon>
    </lineage>
</organism>
<dbReference type="EMBL" id="CP099490">
    <property type="protein sequence ID" value="USQ76107.1"/>
    <property type="molecule type" value="Genomic_DNA"/>
</dbReference>
<comment type="catalytic activity">
    <reaction evidence="16">
        <text>L-tyrosyl-[protein] + ATP = O-phospho-L-tyrosyl-[protein] + ADP + H(+)</text>
        <dbReference type="Rhea" id="RHEA:10596"/>
        <dbReference type="Rhea" id="RHEA-COMP:10136"/>
        <dbReference type="Rhea" id="RHEA-COMP:20101"/>
        <dbReference type="ChEBI" id="CHEBI:15378"/>
        <dbReference type="ChEBI" id="CHEBI:30616"/>
        <dbReference type="ChEBI" id="CHEBI:46858"/>
        <dbReference type="ChEBI" id="CHEBI:61978"/>
        <dbReference type="ChEBI" id="CHEBI:456216"/>
        <dbReference type="EC" id="2.7.10.2"/>
    </reaction>
</comment>
<comment type="subcellular location">
    <subcellularLocation>
        <location evidence="1">Cell inner membrane</location>
        <topology evidence="1">Multi-pass membrane protein</topology>
    </subcellularLocation>
</comment>
<comment type="similarity">
    <text evidence="2">Belongs to the CpsC/CapA family.</text>
</comment>
<evidence type="ECO:0000256" key="1">
    <source>
        <dbReference type="ARBA" id="ARBA00004429"/>
    </source>
</evidence>
<evidence type="ECO:0000259" key="19">
    <source>
        <dbReference type="Pfam" id="PF13614"/>
    </source>
</evidence>
<evidence type="ECO:0000256" key="6">
    <source>
        <dbReference type="ARBA" id="ARBA00022475"/>
    </source>
</evidence>
<dbReference type="NCBIfam" id="TIGR01007">
    <property type="entry name" value="eps_fam"/>
    <property type="match status" value="1"/>
</dbReference>
<keyword evidence="6" id="KW-1003">Cell membrane</keyword>
<accession>A0ABY4YIX3</accession>
<keyword evidence="14" id="KW-0472">Membrane</keyword>
<dbReference type="Pfam" id="PF02706">
    <property type="entry name" value="Wzz"/>
    <property type="match status" value="1"/>
</dbReference>
<evidence type="ECO:0000256" key="4">
    <source>
        <dbReference type="ARBA" id="ARBA00008883"/>
    </source>
</evidence>
<feature type="region of interest" description="Disordered" evidence="17">
    <location>
        <begin position="455"/>
        <end position="476"/>
    </location>
</feature>
<dbReference type="Pfam" id="PF13614">
    <property type="entry name" value="AAA_31"/>
    <property type="match status" value="1"/>
</dbReference>
<evidence type="ECO:0000313" key="21">
    <source>
        <dbReference type="Proteomes" id="UP001056535"/>
    </source>
</evidence>
<evidence type="ECO:0000256" key="3">
    <source>
        <dbReference type="ARBA" id="ARBA00007316"/>
    </source>
</evidence>